<dbReference type="PANTHER" id="PTHR42756:SF1">
    <property type="entry name" value="TRANSCRIPTIONAL REPRESSOR OF EMRAB OPERON"/>
    <property type="match status" value="1"/>
</dbReference>
<reference evidence="6" key="1">
    <citation type="journal article" date="2019" name="Int. J. Syst. Evol. Microbiol.">
        <title>The Global Catalogue of Microorganisms (GCM) 10K type strain sequencing project: providing services to taxonomists for standard genome sequencing and annotation.</title>
        <authorList>
            <consortium name="The Broad Institute Genomics Platform"/>
            <consortium name="The Broad Institute Genome Sequencing Center for Infectious Disease"/>
            <person name="Wu L."/>
            <person name="Ma J."/>
        </authorList>
    </citation>
    <scope>NUCLEOTIDE SEQUENCE [LARGE SCALE GENOMIC DNA]</scope>
    <source>
        <strain evidence="6">KCTC 42986</strain>
    </source>
</reference>
<dbReference type="SMART" id="SM00347">
    <property type="entry name" value="HTH_MARR"/>
    <property type="match status" value="1"/>
</dbReference>
<dbReference type="PRINTS" id="PR00598">
    <property type="entry name" value="HTHMARR"/>
</dbReference>
<keyword evidence="6" id="KW-1185">Reference proteome</keyword>
<dbReference type="PROSITE" id="PS01117">
    <property type="entry name" value="HTH_MARR_1"/>
    <property type="match status" value="1"/>
</dbReference>
<dbReference type="SUPFAM" id="SSF46785">
    <property type="entry name" value="Winged helix' DNA-binding domain"/>
    <property type="match status" value="1"/>
</dbReference>
<evidence type="ECO:0000256" key="2">
    <source>
        <dbReference type="ARBA" id="ARBA00023125"/>
    </source>
</evidence>
<gene>
    <name evidence="5" type="ORF">ACFOFO_24575</name>
</gene>
<dbReference type="InterPro" id="IPR036388">
    <property type="entry name" value="WH-like_DNA-bd_sf"/>
</dbReference>
<keyword evidence="1" id="KW-0805">Transcription regulation</keyword>
<evidence type="ECO:0000259" key="4">
    <source>
        <dbReference type="PROSITE" id="PS50995"/>
    </source>
</evidence>
<evidence type="ECO:0000313" key="5">
    <source>
        <dbReference type="EMBL" id="MFC3111088.1"/>
    </source>
</evidence>
<accession>A0ABV7FAJ6</accession>
<evidence type="ECO:0000256" key="1">
    <source>
        <dbReference type="ARBA" id="ARBA00023015"/>
    </source>
</evidence>
<evidence type="ECO:0000313" key="6">
    <source>
        <dbReference type="Proteomes" id="UP001595530"/>
    </source>
</evidence>
<dbReference type="Proteomes" id="UP001595530">
    <property type="component" value="Unassembled WGS sequence"/>
</dbReference>
<organism evidence="5 6">
    <name type="scientific">Undibacterium arcticum</name>
    <dbReference type="NCBI Taxonomy" id="1762892"/>
    <lineage>
        <taxon>Bacteria</taxon>
        <taxon>Pseudomonadati</taxon>
        <taxon>Pseudomonadota</taxon>
        <taxon>Betaproteobacteria</taxon>
        <taxon>Burkholderiales</taxon>
        <taxon>Oxalobacteraceae</taxon>
        <taxon>Undibacterium</taxon>
    </lineage>
</organism>
<name>A0ABV7FAJ6_9BURK</name>
<dbReference type="RefSeq" id="WP_390333287.1">
    <property type="nucleotide sequence ID" value="NZ_JBHRTP010000101.1"/>
</dbReference>
<dbReference type="Gene3D" id="1.10.10.10">
    <property type="entry name" value="Winged helix-like DNA-binding domain superfamily/Winged helix DNA-binding domain"/>
    <property type="match status" value="1"/>
</dbReference>
<feature type="domain" description="HTH marR-type" evidence="4">
    <location>
        <begin position="15"/>
        <end position="147"/>
    </location>
</feature>
<dbReference type="EMBL" id="JBHRTP010000101">
    <property type="protein sequence ID" value="MFC3111088.1"/>
    <property type="molecule type" value="Genomic_DNA"/>
</dbReference>
<keyword evidence="2" id="KW-0238">DNA-binding</keyword>
<sequence>MSEIKSNPFEDFRIEDSVGYLLARSRTMLAKAIDAALAEHNITHAQGSILIRLATGKSTTAADFARELYIDAASMTRMIDRLEKRGLLAREPNPDDRRQFKLRLTNEGTTLAEKLPALYTATLNRSFSGFSAEELGFLKYLLRKLLANCTLSDEKNN</sequence>
<dbReference type="Pfam" id="PF01047">
    <property type="entry name" value="MarR"/>
    <property type="match status" value="1"/>
</dbReference>
<dbReference type="InterPro" id="IPR036390">
    <property type="entry name" value="WH_DNA-bd_sf"/>
</dbReference>
<dbReference type="InterPro" id="IPR000835">
    <property type="entry name" value="HTH_MarR-typ"/>
</dbReference>
<proteinExistence type="predicted"/>
<protein>
    <submittedName>
        <fullName evidence="5">MarR family winged helix-turn-helix transcriptional regulator</fullName>
    </submittedName>
</protein>
<dbReference type="PANTHER" id="PTHR42756">
    <property type="entry name" value="TRANSCRIPTIONAL REGULATOR, MARR"/>
    <property type="match status" value="1"/>
</dbReference>
<dbReference type="InterPro" id="IPR023187">
    <property type="entry name" value="Tscrpt_reg_MarR-type_CS"/>
</dbReference>
<dbReference type="PROSITE" id="PS50995">
    <property type="entry name" value="HTH_MARR_2"/>
    <property type="match status" value="1"/>
</dbReference>
<comment type="caution">
    <text evidence="5">The sequence shown here is derived from an EMBL/GenBank/DDBJ whole genome shotgun (WGS) entry which is preliminary data.</text>
</comment>
<keyword evidence="3" id="KW-0804">Transcription</keyword>
<evidence type="ECO:0000256" key="3">
    <source>
        <dbReference type="ARBA" id="ARBA00023163"/>
    </source>
</evidence>